<proteinExistence type="predicted"/>
<reference evidence="1 2" key="1">
    <citation type="journal article" date="2014" name="Agronomy (Basel)">
        <title>A Draft Genome Sequence for Ensete ventricosum, the Drought-Tolerant Tree Against Hunger.</title>
        <authorList>
            <person name="Harrison J."/>
            <person name="Moore K.A."/>
            <person name="Paszkiewicz K."/>
            <person name="Jones T."/>
            <person name="Grant M."/>
            <person name="Ambacheew D."/>
            <person name="Muzemil S."/>
            <person name="Studholme D.J."/>
        </authorList>
    </citation>
    <scope>NUCLEOTIDE SEQUENCE [LARGE SCALE GENOMIC DNA]</scope>
</reference>
<gene>
    <name evidence="1" type="ORF">B296_00016915</name>
</gene>
<comment type="caution">
    <text evidence="1">The sequence shown here is derived from an EMBL/GenBank/DDBJ whole genome shotgun (WGS) entry which is preliminary data.</text>
</comment>
<dbReference type="EMBL" id="AMZH03004772">
    <property type="protein sequence ID" value="RRT68181.1"/>
    <property type="molecule type" value="Genomic_DNA"/>
</dbReference>
<evidence type="ECO:0000313" key="2">
    <source>
        <dbReference type="Proteomes" id="UP000287651"/>
    </source>
</evidence>
<evidence type="ECO:0000313" key="1">
    <source>
        <dbReference type="EMBL" id="RRT68181.1"/>
    </source>
</evidence>
<accession>A0A426ZW41</accession>
<sequence length="162" mass="17397">MPPLLPTSPHLIHSPAISIVVSSSHRCHPPLPSPLILVALLPHLLVVVAAPSRALCHYPGALLCHRDPHTATFLSSLPLPLARPRLHIATTASLKPLPVAPTASATQLFPISPDAALIAIVATFFLSYHYCYLAATASHYRSPPTHSHLSFAAAFFLPCHYH</sequence>
<dbReference type="AlphaFoldDB" id="A0A426ZW41"/>
<organism evidence="1 2">
    <name type="scientific">Ensete ventricosum</name>
    <name type="common">Abyssinian banana</name>
    <name type="synonym">Musa ensete</name>
    <dbReference type="NCBI Taxonomy" id="4639"/>
    <lineage>
        <taxon>Eukaryota</taxon>
        <taxon>Viridiplantae</taxon>
        <taxon>Streptophyta</taxon>
        <taxon>Embryophyta</taxon>
        <taxon>Tracheophyta</taxon>
        <taxon>Spermatophyta</taxon>
        <taxon>Magnoliopsida</taxon>
        <taxon>Liliopsida</taxon>
        <taxon>Zingiberales</taxon>
        <taxon>Musaceae</taxon>
        <taxon>Ensete</taxon>
    </lineage>
</organism>
<protein>
    <submittedName>
        <fullName evidence="1">Uncharacterized protein</fullName>
    </submittedName>
</protein>
<name>A0A426ZW41_ENSVE</name>
<dbReference type="Proteomes" id="UP000287651">
    <property type="component" value="Unassembled WGS sequence"/>
</dbReference>